<accession>A0ACB9CXX3</accession>
<organism evidence="1 2">
    <name type="scientific">Cichorium intybus</name>
    <name type="common">Chicory</name>
    <dbReference type="NCBI Taxonomy" id="13427"/>
    <lineage>
        <taxon>Eukaryota</taxon>
        <taxon>Viridiplantae</taxon>
        <taxon>Streptophyta</taxon>
        <taxon>Embryophyta</taxon>
        <taxon>Tracheophyta</taxon>
        <taxon>Spermatophyta</taxon>
        <taxon>Magnoliopsida</taxon>
        <taxon>eudicotyledons</taxon>
        <taxon>Gunneridae</taxon>
        <taxon>Pentapetalae</taxon>
        <taxon>asterids</taxon>
        <taxon>campanulids</taxon>
        <taxon>Asterales</taxon>
        <taxon>Asteraceae</taxon>
        <taxon>Cichorioideae</taxon>
        <taxon>Cichorieae</taxon>
        <taxon>Cichoriinae</taxon>
        <taxon>Cichorium</taxon>
    </lineage>
</organism>
<dbReference type="Proteomes" id="UP001055811">
    <property type="component" value="Linkage Group LG05"/>
</dbReference>
<reference evidence="1 2" key="2">
    <citation type="journal article" date="2022" name="Mol. Ecol. Resour.">
        <title>The genomes of chicory, endive, great burdock and yacon provide insights into Asteraceae paleo-polyploidization history and plant inulin production.</title>
        <authorList>
            <person name="Fan W."/>
            <person name="Wang S."/>
            <person name="Wang H."/>
            <person name="Wang A."/>
            <person name="Jiang F."/>
            <person name="Liu H."/>
            <person name="Zhao H."/>
            <person name="Xu D."/>
            <person name="Zhang Y."/>
        </authorList>
    </citation>
    <scope>NUCLEOTIDE SEQUENCE [LARGE SCALE GENOMIC DNA]</scope>
    <source>
        <strain evidence="2">cv. Punajuju</strain>
        <tissue evidence="1">Leaves</tissue>
    </source>
</reference>
<proteinExistence type="predicted"/>
<sequence>MSPALSHLLHFWPLIECLSRCQARASTCPLLSRYMPEVGLCWLCLSSLAYKILETWVLEAGSLENWDGAFFVSQRR</sequence>
<reference evidence="2" key="1">
    <citation type="journal article" date="2022" name="Mol. Ecol. Resour.">
        <title>The genomes of chicory, endive, great burdock and yacon provide insights into Asteraceae palaeo-polyploidization history and plant inulin production.</title>
        <authorList>
            <person name="Fan W."/>
            <person name="Wang S."/>
            <person name="Wang H."/>
            <person name="Wang A."/>
            <person name="Jiang F."/>
            <person name="Liu H."/>
            <person name="Zhao H."/>
            <person name="Xu D."/>
            <person name="Zhang Y."/>
        </authorList>
    </citation>
    <scope>NUCLEOTIDE SEQUENCE [LARGE SCALE GENOMIC DNA]</scope>
    <source>
        <strain evidence="2">cv. Punajuju</strain>
    </source>
</reference>
<keyword evidence="2" id="KW-1185">Reference proteome</keyword>
<protein>
    <submittedName>
        <fullName evidence="1">Uncharacterized protein</fullName>
    </submittedName>
</protein>
<evidence type="ECO:0000313" key="2">
    <source>
        <dbReference type="Proteomes" id="UP001055811"/>
    </source>
</evidence>
<gene>
    <name evidence="1" type="ORF">L2E82_29454</name>
</gene>
<comment type="caution">
    <text evidence="1">The sequence shown here is derived from an EMBL/GenBank/DDBJ whole genome shotgun (WGS) entry which is preliminary data.</text>
</comment>
<dbReference type="EMBL" id="CM042013">
    <property type="protein sequence ID" value="KAI3739071.1"/>
    <property type="molecule type" value="Genomic_DNA"/>
</dbReference>
<evidence type="ECO:0000313" key="1">
    <source>
        <dbReference type="EMBL" id="KAI3739071.1"/>
    </source>
</evidence>
<name>A0ACB9CXX3_CICIN</name>